<organism evidence="1 2">
    <name type="scientific">Cordylochernes scorpioides</name>
    <dbReference type="NCBI Taxonomy" id="51811"/>
    <lineage>
        <taxon>Eukaryota</taxon>
        <taxon>Metazoa</taxon>
        <taxon>Ecdysozoa</taxon>
        <taxon>Arthropoda</taxon>
        <taxon>Chelicerata</taxon>
        <taxon>Arachnida</taxon>
        <taxon>Pseudoscorpiones</taxon>
        <taxon>Cheliferoidea</taxon>
        <taxon>Chernetidae</taxon>
        <taxon>Cordylochernes</taxon>
    </lineage>
</organism>
<name>A0ABY6KWE7_9ARAC</name>
<dbReference type="EMBL" id="CP092872">
    <property type="protein sequence ID" value="UYV72979.1"/>
    <property type="molecule type" value="Genomic_DNA"/>
</dbReference>
<keyword evidence="2" id="KW-1185">Reference proteome</keyword>
<protein>
    <submittedName>
        <fullName evidence="1">Uncharacterized protein</fullName>
    </submittedName>
</protein>
<accession>A0ABY6KWE7</accession>
<dbReference type="Proteomes" id="UP001235939">
    <property type="component" value="Chromosome 10"/>
</dbReference>
<reference evidence="1 2" key="1">
    <citation type="submission" date="2022-01" db="EMBL/GenBank/DDBJ databases">
        <title>A chromosomal length assembly of Cordylochernes scorpioides.</title>
        <authorList>
            <person name="Zeh D."/>
            <person name="Zeh J."/>
        </authorList>
    </citation>
    <scope>NUCLEOTIDE SEQUENCE [LARGE SCALE GENOMIC DNA]</scope>
    <source>
        <strain evidence="1">IN4F17</strain>
        <tissue evidence="1">Whole Body</tissue>
    </source>
</reference>
<sequence>MDHPEKGIALLGDLVLSTAGETIARSNTEERLPEMNETYSGLVIWNFDQNRRLWSPAQAMTFGNYHIIASKFPNSQDLESSLKEIR</sequence>
<gene>
    <name evidence="1" type="ORF">LAZ67_10001379</name>
</gene>
<evidence type="ECO:0000313" key="1">
    <source>
        <dbReference type="EMBL" id="UYV72979.1"/>
    </source>
</evidence>
<proteinExistence type="predicted"/>
<evidence type="ECO:0000313" key="2">
    <source>
        <dbReference type="Proteomes" id="UP001235939"/>
    </source>
</evidence>